<dbReference type="PROSITE" id="PS50110">
    <property type="entry name" value="RESPONSE_REGULATORY"/>
    <property type="match status" value="1"/>
</dbReference>
<dbReference type="SUPFAM" id="SSF52172">
    <property type="entry name" value="CheY-like"/>
    <property type="match status" value="1"/>
</dbReference>
<protein>
    <submittedName>
        <fullName evidence="8">DNA-binding response regulator</fullName>
    </submittedName>
</protein>
<organism evidence="8 9">
    <name type="scientific">Candidatus Glassbacteria bacterium GWA2_58_10</name>
    <dbReference type="NCBI Taxonomy" id="1817865"/>
    <lineage>
        <taxon>Bacteria</taxon>
        <taxon>Candidatus Glassiibacteriota</taxon>
    </lineage>
</organism>
<keyword evidence="1 5" id="KW-0597">Phosphoprotein</keyword>
<feature type="modified residue" description="4-aspartylphosphate" evidence="5">
    <location>
        <position position="54"/>
    </location>
</feature>
<dbReference type="Pfam" id="PF00196">
    <property type="entry name" value="GerE"/>
    <property type="match status" value="1"/>
</dbReference>
<sequence length="210" mass="23369">MIKIIITDDHPIVRKGLKEILAETKDIFSVDEAGNGWEVLEKVGKTDYDVVVLDLSMPGMSGLEVLKQLKKKKSSIPILVLSRHPEEQYAVRVLKAGADGYLTKESAPNELALAIQKIARGGKYISASLADQLASYIKDESGKKPHERLSDREFQVMSMLASGKTVGEIAREMALSVNTISTYRLRILEKMKLTNNAQIMHYALNEKLID</sequence>
<accession>A0A1F5YE87</accession>
<dbReference type="SMART" id="SM00448">
    <property type="entry name" value="REC"/>
    <property type="match status" value="1"/>
</dbReference>
<dbReference type="Pfam" id="PF00072">
    <property type="entry name" value="Response_reg"/>
    <property type="match status" value="1"/>
</dbReference>
<evidence type="ECO:0000313" key="9">
    <source>
        <dbReference type="Proteomes" id="UP000176992"/>
    </source>
</evidence>
<dbReference type="EMBL" id="MFIV01000097">
    <property type="protein sequence ID" value="OGF98490.1"/>
    <property type="molecule type" value="Genomic_DNA"/>
</dbReference>
<keyword evidence="2" id="KW-0805">Transcription regulation</keyword>
<dbReference type="Proteomes" id="UP000176992">
    <property type="component" value="Unassembled WGS sequence"/>
</dbReference>
<dbReference type="PANTHER" id="PTHR43214:SF41">
    <property type="entry name" value="NITRATE_NITRITE RESPONSE REGULATOR PROTEIN NARP"/>
    <property type="match status" value="1"/>
</dbReference>
<evidence type="ECO:0000313" key="8">
    <source>
        <dbReference type="EMBL" id="OGF98490.1"/>
    </source>
</evidence>
<evidence type="ECO:0000259" key="6">
    <source>
        <dbReference type="PROSITE" id="PS50043"/>
    </source>
</evidence>
<gene>
    <name evidence="8" type="ORF">A2Z86_10455</name>
</gene>
<dbReference type="InterPro" id="IPR001789">
    <property type="entry name" value="Sig_transdc_resp-reg_receiver"/>
</dbReference>
<feature type="domain" description="HTH luxR-type" evidence="6">
    <location>
        <begin position="142"/>
        <end position="207"/>
    </location>
</feature>
<dbReference type="AlphaFoldDB" id="A0A1F5YE87"/>
<dbReference type="PROSITE" id="PS00622">
    <property type="entry name" value="HTH_LUXR_1"/>
    <property type="match status" value="1"/>
</dbReference>
<dbReference type="InterPro" id="IPR058245">
    <property type="entry name" value="NreC/VraR/RcsB-like_REC"/>
</dbReference>
<dbReference type="PRINTS" id="PR00038">
    <property type="entry name" value="HTHLUXR"/>
</dbReference>
<dbReference type="SMART" id="SM00421">
    <property type="entry name" value="HTH_LUXR"/>
    <property type="match status" value="1"/>
</dbReference>
<dbReference type="CDD" id="cd06170">
    <property type="entry name" value="LuxR_C_like"/>
    <property type="match status" value="1"/>
</dbReference>
<dbReference type="InterPro" id="IPR000792">
    <property type="entry name" value="Tscrpt_reg_LuxR_C"/>
</dbReference>
<dbReference type="PROSITE" id="PS50043">
    <property type="entry name" value="HTH_LUXR_2"/>
    <property type="match status" value="1"/>
</dbReference>
<evidence type="ECO:0000259" key="7">
    <source>
        <dbReference type="PROSITE" id="PS50110"/>
    </source>
</evidence>
<comment type="caution">
    <text evidence="8">The sequence shown here is derived from an EMBL/GenBank/DDBJ whole genome shotgun (WGS) entry which is preliminary data.</text>
</comment>
<evidence type="ECO:0000256" key="3">
    <source>
        <dbReference type="ARBA" id="ARBA00023125"/>
    </source>
</evidence>
<proteinExistence type="predicted"/>
<dbReference type="PANTHER" id="PTHR43214">
    <property type="entry name" value="TWO-COMPONENT RESPONSE REGULATOR"/>
    <property type="match status" value="1"/>
</dbReference>
<dbReference type="InterPro" id="IPR016032">
    <property type="entry name" value="Sig_transdc_resp-reg_C-effctor"/>
</dbReference>
<dbReference type="InterPro" id="IPR011006">
    <property type="entry name" value="CheY-like_superfamily"/>
</dbReference>
<keyword evidence="3 8" id="KW-0238">DNA-binding</keyword>
<dbReference type="GO" id="GO:0000160">
    <property type="term" value="P:phosphorelay signal transduction system"/>
    <property type="evidence" value="ECO:0007669"/>
    <property type="project" value="InterPro"/>
</dbReference>
<evidence type="ECO:0000256" key="4">
    <source>
        <dbReference type="ARBA" id="ARBA00023163"/>
    </source>
</evidence>
<evidence type="ECO:0000256" key="1">
    <source>
        <dbReference type="ARBA" id="ARBA00022553"/>
    </source>
</evidence>
<dbReference type="Gene3D" id="3.40.50.2300">
    <property type="match status" value="1"/>
</dbReference>
<dbReference type="CDD" id="cd17535">
    <property type="entry name" value="REC_NarL-like"/>
    <property type="match status" value="1"/>
</dbReference>
<name>A0A1F5YE87_9BACT</name>
<dbReference type="GO" id="GO:0006355">
    <property type="term" value="P:regulation of DNA-templated transcription"/>
    <property type="evidence" value="ECO:0007669"/>
    <property type="project" value="InterPro"/>
</dbReference>
<evidence type="ECO:0000256" key="5">
    <source>
        <dbReference type="PROSITE-ProRule" id="PRU00169"/>
    </source>
</evidence>
<reference evidence="8 9" key="1">
    <citation type="journal article" date="2016" name="Nat. Commun.">
        <title>Thousands of microbial genomes shed light on interconnected biogeochemical processes in an aquifer system.</title>
        <authorList>
            <person name="Anantharaman K."/>
            <person name="Brown C.T."/>
            <person name="Hug L.A."/>
            <person name="Sharon I."/>
            <person name="Castelle C.J."/>
            <person name="Probst A.J."/>
            <person name="Thomas B.C."/>
            <person name="Singh A."/>
            <person name="Wilkins M.J."/>
            <person name="Karaoz U."/>
            <person name="Brodie E.L."/>
            <person name="Williams K.H."/>
            <person name="Hubbard S.S."/>
            <person name="Banfield J.F."/>
        </authorList>
    </citation>
    <scope>NUCLEOTIDE SEQUENCE [LARGE SCALE GENOMIC DNA]</scope>
</reference>
<dbReference type="GO" id="GO:0003677">
    <property type="term" value="F:DNA binding"/>
    <property type="evidence" value="ECO:0007669"/>
    <property type="project" value="UniProtKB-KW"/>
</dbReference>
<dbReference type="SUPFAM" id="SSF46894">
    <property type="entry name" value="C-terminal effector domain of the bipartite response regulators"/>
    <property type="match status" value="1"/>
</dbReference>
<evidence type="ECO:0000256" key="2">
    <source>
        <dbReference type="ARBA" id="ARBA00023015"/>
    </source>
</evidence>
<keyword evidence="4" id="KW-0804">Transcription</keyword>
<dbReference type="InterPro" id="IPR039420">
    <property type="entry name" value="WalR-like"/>
</dbReference>
<feature type="domain" description="Response regulatory" evidence="7">
    <location>
        <begin position="3"/>
        <end position="119"/>
    </location>
</feature>